<accession>C7CMK4</accession>
<dbReference type="Gene3D" id="3.40.50.1460">
    <property type="match status" value="1"/>
</dbReference>
<evidence type="ECO:0000256" key="1">
    <source>
        <dbReference type="SAM" id="MobiDB-lite"/>
    </source>
</evidence>
<name>C7CMK4_METED</name>
<dbReference type="HOGENOM" id="CLU_459911_0_0_5"/>
<evidence type="ECO:0000313" key="3">
    <source>
        <dbReference type="Proteomes" id="UP000008070"/>
    </source>
</evidence>
<sequence>MAPHALISHAMITHVRDGHRRIAAALAVALSLTPAIGHAAAPGLAIQAATGRSSAVTAQRIALLIVPQPAAASGRAATAHADEEAYRKRLRDIGFDVWTLGPADRPQLERGLREAVARLPEDVQIAVFALGPSVGGTDDVHILPKDAPSDASQRPDMLDSEGLRLSDLLRRISQRRARDLVAVVDECQPAAGGRCDFDAAAGASGASIIGSERAGRRSPSGAPLAGRASLREPMLGAMAQEGESFLQSFAFLRRALSDSDLEPRASGSLTTSFAFLPQGFFAGLPSACNRIDPNADPASLRGVNLDPPIGACEAATATYPYARAFEDRRQAGREQRAFQKATASCEDGTAIASYSAAYPAGRFRGLVDNFSIDCNRKRDRQEADERRRREETDRQREVERQRQEDERRRREELDRQREAARLEQERLERERQALRAPASSASGWTLNFASNLLEIRPMMNDQYDAQKQTYTTIWRSRQHGDQVMMYVQISPNERCGSAQQYIAEQIRPRRGQVSRSQEVNSAPGRAGFVLEGRGTAVAQGSFDDRSFYDFATVRRDDRSTITNIGARFPAEYSDLYRAELLRMMNSMQLPNRDIFTNRCG</sequence>
<organism evidence="2 3">
    <name type="scientific">Methylorubrum extorquens (strain DSM 6343 / CIP 106787 / DM4)</name>
    <name type="common">Methylobacterium extorquens</name>
    <dbReference type="NCBI Taxonomy" id="661410"/>
    <lineage>
        <taxon>Bacteria</taxon>
        <taxon>Pseudomonadati</taxon>
        <taxon>Pseudomonadota</taxon>
        <taxon>Alphaproteobacteria</taxon>
        <taxon>Hyphomicrobiales</taxon>
        <taxon>Methylobacteriaceae</taxon>
        <taxon>Methylorubrum</taxon>
    </lineage>
</organism>
<proteinExistence type="predicted"/>
<evidence type="ECO:0000313" key="2">
    <source>
        <dbReference type="EMBL" id="CAX26999.1"/>
    </source>
</evidence>
<reference evidence="3" key="1">
    <citation type="journal article" date="2009" name="PLoS ONE">
        <title>Methylobacterium genome sequences: a reference blueprint to investigate microbial metabolism of C1 compounds from natural and industrial sources.</title>
        <authorList>
            <person name="Vuilleumier S."/>
            <person name="Chistoserdova L."/>
            <person name="Lee M.-C."/>
            <person name="Bringel F."/>
            <person name="Lajus A."/>
            <person name="Zhou Y."/>
            <person name="Gourion B."/>
            <person name="Barbe V."/>
            <person name="Chang J."/>
            <person name="Cruveiller S."/>
            <person name="Dossat C."/>
            <person name="Gillett W."/>
            <person name="Gruffaz C."/>
            <person name="Haugen E."/>
            <person name="Hourcade E."/>
            <person name="Levy R."/>
            <person name="Mangenot S."/>
            <person name="Muller E."/>
            <person name="Nadalig T."/>
            <person name="Pagni M."/>
            <person name="Penny C."/>
            <person name="Peyraud R."/>
            <person name="Robinson D.G."/>
            <person name="Roche D."/>
            <person name="Rouy Z."/>
            <person name="Saenampechek C."/>
            <person name="Salvignol G."/>
            <person name="Vallenet D."/>
            <person name="Wu Z."/>
            <person name="Marx C.J."/>
            <person name="Vorholt J.A."/>
            <person name="Olson M.V."/>
            <person name="Kaul R."/>
            <person name="Weissenbach J."/>
            <person name="Medigue C."/>
            <person name="Lidstrom M.E."/>
        </authorList>
    </citation>
    <scope>NUCLEOTIDE SEQUENCE [LARGE SCALE GENOMIC DNA]</scope>
    <source>
        <strain evidence="3">DSM 6343 / CIP 106787 / DM4</strain>
    </source>
</reference>
<gene>
    <name evidence="2" type="ORF">METD_I5388</name>
</gene>
<dbReference type="KEGG" id="mdi:METDI5388"/>
<feature type="region of interest" description="Disordered" evidence="1">
    <location>
        <begin position="377"/>
        <end position="416"/>
    </location>
</feature>
<dbReference type="Proteomes" id="UP000008070">
    <property type="component" value="Chromosome"/>
</dbReference>
<dbReference type="EMBL" id="FP103042">
    <property type="protein sequence ID" value="CAX26999.1"/>
    <property type="molecule type" value="Genomic_DNA"/>
</dbReference>
<dbReference type="AlphaFoldDB" id="C7CMK4"/>
<protein>
    <recommendedName>
        <fullName evidence="4">Caspase family p20 domain-containing protein</fullName>
    </recommendedName>
</protein>
<evidence type="ECO:0008006" key="4">
    <source>
        <dbReference type="Google" id="ProtNLM"/>
    </source>
</evidence>